<feature type="domain" description="Histidine kinase" evidence="5">
    <location>
        <begin position="155"/>
        <end position="378"/>
    </location>
</feature>
<dbReference type="Proteomes" id="UP000601597">
    <property type="component" value="Unassembled WGS sequence"/>
</dbReference>
<reference evidence="7" key="1">
    <citation type="journal article" date="2019" name="Int. J. Syst. Evol. Microbiol.">
        <title>The Global Catalogue of Microorganisms (GCM) 10K type strain sequencing project: providing services to taxonomists for standard genome sequencing and annotation.</title>
        <authorList>
            <consortium name="The Broad Institute Genomics Platform"/>
            <consortium name="The Broad Institute Genome Sequencing Center for Infectious Disease"/>
            <person name="Wu L."/>
            <person name="Ma J."/>
        </authorList>
    </citation>
    <scope>NUCLEOTIDE SEQUENCE [LARGE SCALE GENOMIC DNA]</scope>
    <source>
        <strain evidence="7">KCTC 22280</strain>
    </source>
</reference>
<dbReference type="InterPro" id="IPR005467">
    <property type="entry name" value="His_kinase_dom"/>
</dbReference>
<evidence type="ECO:0000256" key="1">
    <source>
        <dbReference type="ARBA" id="ARBA00000085"/>
    </source>
</evidence>
<organism evidence="6 7">
    <name type="scientific">Marinobacter zhanjiangensis</name>
    <dbReference type="NCBI Taxonomy" id="578215"/>
    <lineage>
        <taxon>Bacteria</taxon>
        <taxon>Pseudomonadati</taxon>
        <taxon>Pseudomonadota</taxon>
        <taxon>Gammaproteobacteria</taxon>
        <taxon>Pseudomonadales</taxon>
        <taxon>Marinobacteraceae</taxon>
        <taxon>Marinobacter</taxon>
    </lineage>
</organism>
<dbReference type="InterPro" id="IPR036097">
    <property type="entry name" value="HisK_dim/P_sf"/>
</dbReference>
<proteinExistence type="predicted"/>
<dbReference type="InterPro" id="IPR004358">
    <property type="entry name" value="Sig_transdc_His_kin-like_C"/>
</dbReference>
<dbReference type="SMART" id="SM00388">
    <property type="entry name" value="HisKA"/>
    <property type="match status" value="1"/>
</dbReference>
<evidence type="ECO:0000313" key="6">
    <source>
        <dbReference type="EMBL" id="GGY59871.1"/>
    </source>
</evidence>
<keyword evidence="3" id="KW-0597">Phosphoprotein</keyword>
<dbReference type="PRINTS" id="PR00344">
    <property type="entry name" value="BCTRLSENSOR"/>
</dbReference>
<dbReference type="InterPro" id="IPR036890">
    <property type="entry name" value="HATPase_C_sf"/>
</dbReference>
<protein>
    <recommendedName>
        <fullName evidence="2">histidine kinase</fullName>
        <ecNumber evidence="2">2.7.13.3</ecNumber>
    </recommendedName>
</protein>
<keyword evidence="7" id="KW-1185">Reference proteome</keyword>
<dbReference type="InterPro" id="IPR003594">
    <property type="entry name" value="HATPase_dom"/>
</dbReference>
<dbReference type="Gene3D" id="3.30.565.10">
    <property type="entry name" value="Histidine kinase-like ATPase, C-terminal domain"/>
    <property type="match status" value="1"/>
</dbReference>
<dbReference type="Pfam" id="PF00512">
    <property type="entry name" value="HisKA"/>
    <property type="match status" value="1"/>
</dbReference>
<dbReference type="Gene3D" id="1.10.287.130">
    <property type="match status" value="1"/>
</dbReference>
<dbReference type="SMART" id="SM00387">
    <property type="entry name" value="HATPase_c"/>
    <property type="match status" value="1"/>
</dbReference>
<gene>
    <name evidence="6" type="ORF">GCM10007071_02840</name>
</gene>
<evidence type="ECO:0000259" key="5">
    <source>
        <dbReference type="PROSITE" id="PS50109"/>
    </source>
</evidence>
<evidence type="ECO:0000256" key="3">
    <source>
        <dbReference type="ARBA" id="ARBA00022553"/>
    </source>
</evidence>
<dbReference type="PANTHER" id="PTHR43065:SF50">
    <property type="entry name" value="HISTIDINE KINASE"/>
    <property type="match status" value="1"/>
</dbReference>
<comment type="catalytic activity">
    <reaction evidence="1">
        <text>ATP + protein L-histidine = ADP + protein N-phospho-L-histidine.</text>
        <dbReference type="EC" id="2.7.13.3"/>
    </reaction>
</comment>
<evidence type="ECO:0000313" key="7">
    <source>
        <dbReference type="Proteomes" id="UP000601597"/>
    </source>
</evidence>
<feature type="coiled-coil region" evidence="4">
    <location>
        <begin position="91"/>
        <end position="139"/>
    </location>
</feature>
<dbReference type="Pfam" id="PF02518">
    <property type="entry name" value="HATPase_c"/>
    <property type="match status" value="1"/>
</dbReference>
<name>A0ABQ3APP3_9GAMM</name>
<dbReference type="EC" id="2.7.13.3" evidence="2"/>
<dbReference type="EMBL" id="BMXV01000001">
    <property type="protein sequence ID" value="GGY59871.1"/>
    <property type="molecule type" value="Genomic_DNA"/>
</dbReference>
<evidence type="ECO:0000256" key="2">
    <source>
        <dbReference type="ARBA" id="ARBA00012438"/>
    </source>
</evidence>
<comment type="caution">
    <text evidence="6">The sequence shown here is derived from an EMBL/GenBank/DDBJ whole genome shotgun (WGS) entry which is preliminary data.</text>
</comment>
<keyword evidence="4" id="KW-0175">Coiled coil</keyword>
<dbReference type="PANTHER" id="PTHR43065">
    <property type="entry name" value="SENSOR HISTIDINE KINASE"/>
    <property type="match status" value="1"/>
</dbReference>
<dbReference type="InterPro" id="IPR003661">
    <property type="entry name" value="HisK_dim/P_dom"/>
</dbReference>
<sequence length="378" mass="41597">MRRLEDDPVLSDLLETSQIQRLEASLARLGLGQVSLSEEKRQGAIPVEFNLETVGWLSADCDADSLKATAELVAFILFFVAKYRLAADIHHDATEAGYAELQRKHKALQESEARYRTLSGQLQERVKEQVATIQKAQQELYESARTRSVGQLAAGIAHEINNPIGFIKSNLKVAGDYLDDLEAKLPDDRETRELLEDFRDLLSESLDGSSRIATIVADLKTFSSIDHADYTHCNINDLLKAALHLLKTSYADRRLTIDERLGELPEIPGNPARLSEAFYNVLDNAARAIPEDGRIVVKTATDNSGNIAVVIQDNGCGMAEDIQGQVFDPFFTSRPVGSGTGLGLTVARDTVRAHKGLIRLESREANGTRVTMLLPQAS</sequence>
<evidence type="ECO:0000256" key="4">
    <source>
        <dbReference type="SAM" id="Coils"/>
    </source>
</evidence>
<dbReference type="RefSeq" id="WP_189571721.1">
    <property type="nucleotide sequence ID" value="NZ_BMXV01000001.1"/>
</dbReference>
<dbReference type="PROSITE" id="PS50109">
    <property type="entry name" value="HIS_KIN"/>
    <property type="match status" value="1"/>
</dbReference>
<dbReference type="SUPFAM" id="SSF47384">
    <property type="entry name" value="Homodimeric domain of signal transducing histidine kinase"/>
    <property type="match status" value="1"/>
</dbReference>
<dbReference type="CDD" id="cd00082">
    <property type="entry name" value="HisKA"/>
    <property type="match status" value="1"/>
</dbReference>
<accession>A0ABQ3APP3</accession>
<dbReference type="SUPFAM" id="SSF55874">
    <property type="entry name" value="ATPase domain of HSP90 chaperone/DNA topoisomerase II/histidine kinase"/>
    <property type="match status" value="1"/>
</dbReference>